<feature type="transmembrane region" description="Helical" evidence="1">
    <location>
        <begin position="244"/>
        <end position="262"/>
    </location>
</feature>
<feature type="transmembrane region" description="Helical" evidence="1">
    <location>
        <begin position="195"/>
        <end position="223"/>
    </location>
</feature>
<keyword evidence="1" id="KW-1133">Transmembrane helix</keyword>
<dbReference type="KEGG" id="ctai:NCTC12078_00920"/>
<accession>A0A4V6IDC4</accession>
<protein>
    <recommendedName>
        <fullName evidence="4">EpsG family protein</fullName>
    </recommendedName>
</protein>
<feature type="transmembrane region" description="Helical" evidence="1">
    <location>
        <begin position="24"/>
        <end position="43"/>
    </location>
</feature>
<name>A0A4V6IDC4_9FLAO</name>
<dbReference type="Proteomes" id="UP000290013">
    <property type="component" value="Chromosome"/>
</dbReference>
<gene>
    <name evidence="2" type="ORF">NCTC12078_00920</name>
</gene>
<dbReference type="AlphaFoldDB" id="A0A4V6IDC4"/>
<evidence type="ECO:0000313" key="2">
    <source>
        <dbReference type="EMBL" id="VFB02934.1"/>
    </source>
</evidence>
<feature type="transmembrane region" description="Helical" evidence="1">
    <location>
        <begin position="268"/>
        <end position="288"/>
    </location>
</feature>
<feature type="transmembrane region" description="Helical" evidence="1">
    <location>
        <begin position="324"/>
        <end position="342"/>
    </location>
</feature>
<dbReference type="EMBL" id="LR215974">
    <property type="protein sequence ID" value="VFB02934.1"/>
    <property type="molecule type" value="Genomic_DNA"/>
</dbReference>
<feature type="transmembrane region" description="Helical" evidence="1">
    <location>
        <begin position="300"/>
        <end position="318"/>
    </location>
</feature>
<reference evidence="2 3" key="1">
    <citation type="submission" date="2019-02" db="EMBL/GenBank/DDBJ databases">
        <authorList>
            <consortium name="Pathogen Informatics"/>
        </authorList>
    </citation>
    <scope>NUCLEOTIDE SEQUENCE [LARGE SCALE GENOMIC DNA]</scope>
    <source>
        <strain evidence="2 3">3012STDY6944375</strain>
    </source>
</reference>
<proteinExistence type="predicted"/>
<feature type="transmembrane region" description="Helical" evidence="1">
    <location>
        <begin position="163"/>
        <end position="189"/>
    </location>
</feature>
<feature type="transmembrane region" description="Helical" evidence="1">
    <location>
        <begin position="92"/>
        <end position="112"/>
    </location>
</feature>
<evidence type="ECO:0000313" key="3">
    <source>
        <dbReference type="Proteomes" id="UP000290013"/>
    </source>
</evidence>
<evidence type="ECO:0000256" key="1">
    <source>
        <dbReference type="SAM" id="Phobius"/>
    </source>
</evidence>
<keyword evidence="1" id="KW-0472">Membrane</keyword>
<organism evidence="2 3">
    <name type="scientific">Chryseobacterium taihuense</name>
    <dbReference type="NCBI Taxonomy" id="1141221"/>
    <lineage>
        <taxon>Bacteria</taxon>
        <taxon>Pseudomonadati</taxon>
        <taxon>Bacteroidota</taxon>
        <taxon>Flavobacteriia</taxon>
        <taxon>Flavobacteriales</taxon>
        <taxon>Weeksellaceae</taxon>
        <taxon>Chryseobacterium group</taxon>
        <taxon>Chryseobacterium</taxon>
    </lineage>
</organism>
<feature type="transmembrane region" description="Helical" evidence="1">
    <location>
        <begin position="118"/>
        <end position="151"/>
    </location>
</feature>
<evidence type="ECO:0008006" key="4">
    <source>
        <dbReference type="Google" id="ProtNLM"/>
    </source>
</evidence>
<dbReference type="RefSeq" id="WP_130913665.1">
    <property type="nucleotide sequence ID" value="NZ_LR215974.1"/>
</dbReference>
<keyword evidence="1" id="KW-0812">Transmembrane</keyword>
<dbReference type="Pfam" id="PF14897">
    <property type="entry name" value="EpsG"/>
    <property type="match status" value="1"/>
</dbReference>
<dbReference type="InterPro" id="IPR049458">
    <property type="entry name" value="EpsG-like"/>
</dbReference>
<sequence length="357" mass="42483">MSYYLLFLLTSVIALIANFKFKNIIVLILILVLALFAGTRLDIDNDYMFYLKLFKYIPDNVKDFLNDKKKIEWCMYVIPNLLKFFVSSKMEMIKGSFLIFAFLGVSIKLFAIKKYSSFFFLSMTLYVSYLFIMQEMTTIRAGVASAIFLLSLEDIDNRNYKQFFLKLLLCLFFHSSSLVFIIAFLIVYSKIHIKYLYIGLFLCFLLAIIKVNFLKLFYLDIIFPKVQVYLQMMEWMKEKETNIFNFRILFALIFMIILGIFYPKLKNIQYFNALFKLHLISISFFFVLSSSAQVFSIRTFELFSVIQILLYPMVVHIFEPKSKFIGWIIVFAFSILQIVYLIDVVDIYKPYKSWFFY</sequence>